<dbReference type="NCBIfam" id="NF002141">
    <property type="entry name" value="PRK00977.1-5"/>
    <property type="match status" value="1"/>
</dbReference>
<name>A0A2U8H774_9RHOO</name>
<comment type="similarity">
    <text evidence="1 6">Belongs to the XseB family.</text>
</comment>
<dbReference type="GO" id="GO:0005829">
    <property type="term" value="C:cytosol"/>
    <property type="evidence" value="ECO:0007669"/>
    <property type="project" value="TreeGrafter"/>
</dbReference>
<reference evidence="7 8" key="1">
    <citation type="submission" date="2017-06" db="EMBL/GenBank/DDBJ databases">
        <title>Azoarcus sp. TSNA42 complete genome sequence.</title>
        <authorList>
            <person name="Woo J.-H."/>
            <person name="Kim H.-S."/>
        </authorList>
    </citation>
    <scope>NUCLEOTIDE SEQUENCE [LARGE SCALE GENOMIC DNA]</scope>
    <source>
        <strain evidence="7 8">TSNA42</strain>
    </source>
</reference>
<dbReference type="HAMAP" id="MF_00337">
    <property type="entry name" value="Exonuc_7_S"/>
    <property type="match status" value="1"/>
</dbReference>
<dbReference type="InterPro" id="IPR003761">
    <property type="entry name" value="Exonuc_VII_S"/>
</dbReference>
<dbReference type="PANTHER" id="PTHR34137:SF1">
    <property type="entry name" value="EXODEOXYRIBONUCLEASE 7 SMALL SUBUNIT"/>
    <property type="match status" value="1"/>
</dbReference>
<evidence type="ECO:0000256" key="6">
    <source>
        <dbReference type="HAMAP-Rule" id="MF_00337"/>
    </source>
</evidence>
<comment type="catalytic activity">
    <reaction evidence="6">
        <text>Exonucleolytic cleavage in either 5'- to 3'- or 3'- to 5'-direction to yield nucleoside 5'-phosphates.</text>
        <dbReference type="EC" id="3.1.11.6"/>
    </reaction>
</comment>
<proteinExistence type="inferred from homology"/>
<dbReference type="GO" id="GO:0009318">
    <property type="term" value="C:exodeoxyribonuclease VII complex"/>
    <property type="evidence" value="ECO:0007669"/>
    <property type="project" value="UniProtKB-UniRule"/>
</dbReference>
<keyword evidence="2 6" id="KW-0963">Cytoplasm</keyword>
<dbReference type="SUPFAM" id="SSF116842">
    <property type="entry name" value="XseB-like"/>
    <property type="match status" value="1"/>
</dbReference>
<dbReference type="GO" id="GO:0008855">
    <property type="term" value="F:exodeoxyribonuclease VII activity"/>
    <property type="evidence" value="ECO:0007669"/>
    <property type="project" value="UniProtKB-UniRule"/>
</dbReference>
<protein>
    <recommendedName>
        <fullName evidence="6">Exodeoxyribonuclease 7 small subunit</fullName>
        <ecNumber evidence="6">3.1.11.6</ecNumber>
    </recommendedName>
    <alternativeName>
        <fullName evidence="6">Exodeoxyribonuclease VII small subunit</fullName>
        <shortName evidence="6">Exonuclease VII small subunit</shortName>
    </alternativeName>
</protein>
<dbReference type="PIRSF" id="PIRSF006488">
    <property type="entry name" value="Exonuc_VII_S"/>
    <property type="match status" value="1"/>
</dbReference>
<evidence type="ECO:0000256" key="4">
    <source>
        <dbReference type="ARBA" id="ARBA00022801"/>
    </source>
</evidence>
<accession>A0A2U8H774</accession>
<evidence type="ECO:0000256" key="3">
    <source>
        <dbReference type="ARBA" id="ARBA00022722"/>
    </source>
</evidence>
<organism evidence="7 8">
    <name type="scientific">Parazoarcus communis</name>
    <dbReference type="NCBI Taxonomy" id="41977"/>
    <lineage>
        <taxon>Bacteria</taxon>
        <taxon>Pseudomonadati</taxon>
        <taxon>Pseudomonadota</taxon>
        <taxon>Betaproteobacteria</taxon>
        <taxon>Rhodocyclales</taxon>
        <taxon>Zoogloeaceae</taxon>
        <taxon>Parazoarcus</taxon>
    </lineage>
</organism>
<dbReference type="NCBIfam" id="TIGR01280">
    <property type="entry name" value="xseB"/>
    <property type="match status" value="1"/>
</dbReference>
<comment type="subcellular location">
    <subcellularLocation>
        <location evidence="6">Cytoplasm</location>
    </subcellularLocation>
</comment>
<dbReference type="OrthoDB" id="287668at2"/>
<evidence type="ECO:0000256" key="1">
    <source>
        <dbReference type="ARBA" id="ARBA00009998"/>
    </source>
</evidence>
<dbReference type="PANTHER" id="PTHR34137">
    <property type="entry name" value="EXODEOXYRIBONUCLEASE 7 SMALL SUBUNIT"/>
    <property type="match status" value="1"/>
</dbReference>
<evidence type="ECO:0000313" key="8">
    <source>
        <dbReference type="Proteomes" id="UP000244902"/>
    </source>
</evidence>
<dbReference type="EC" id="3.1.11.6" evidence="6"/>
<dbReference type="RefSeq" id="WP_108976005.1">
    <property type="nucleotide sequence ID" value="NZ_CP022188.1"/>
</dbReference>
<comment type="subunit">
    <text evidence="6">Heterooligomer composed of large and small subunits.</text>
</comment>
<dbReference type="EMBL" id="CP022188">
    <property type="protein sequence ID" value="AWI81528.1"/>
    <property type="molecule type" value="Genomic_DNA"/>
</dbReference>
<evidence type="ECO:0000313" key="7">
    <source>
        <dbReference type="EMBL" id="AWI81528.1"/>
    </source>
</evidence>
<comment type="function">
    <text evidence="6">Bidirectionally degrades single-stranded DNA into large acid-insoluble oligonucleotides, which are then degraded further into small acid-soluble oligonucleotides.</text>
</comment>
<keyword evidence="3 6" id="KW-0540">Nuclease</keyword>
<dbReference type="Pfam" id="PF02609">
    <property type="entry name" value="Exonuc_VII_S"/>
    <property type="match status" value="1"/>
</dbReference>
<dbReference type="NCBIfam" id="NF002140">
    <property type="entry name" value="PRK00977.1-4"/>
    <property type="match status" value="1"/>
</dbReference>
<evidence type="ECO:0000256" key="2">
    <source>
        <dbReference type="ARBA" id="ARBA00022490"/>
    </source>
</evidence>
<keyword evidence="5 6" id="KW-0269">Exonuclease</keyword>
<keyword evidence="4 6" id="KW-0378">Hydrolase</keyword>
<dbReference type="GO" id="GO:0006308">
    <property type="term" value="P:DNA catabolic process"/>
    <property type="evidence" value="ECO:0007669"/>
    <property type="project" value="UniProtKB-UniRule"/>
</dbReference>
<dbReference type="Proteomes" id="UP000244902">
    <property type="component" value="Chromosome"/>
</dbReference>
<dbReference type="InterPro" id="IPR037004">
    <property type="entry name" value="Exonuc_VII_ssu_sf"/>
</dbReference>
<evidence type="ECO:0000256" key="5">
    <source>
        <dbReference type="ARBA" id="ARBA00022839"/>
    </source>
</evidence>
<sequence>MPKSASAPKSFEAAVSELETIVQQMESGTLTLEDALDRYQRGASLLKYCQETLSNAEQRVRVLEGDSLVDFNPAPTRSDT</sequence>
<gene>
    <name evidence="6" type="primary">xseB</name>
    <name evidence="7" type="ORF">CEW87_20520</name>
</gene>
<dbReference type="Gene3D" id="1.10.287.1040">
    <property type="entry name" value="Exonuclease VII, small subunit"/>
    <property type="match status" value="1"/>
</dbReference>
<dbReference type="AlphaFoldDB" id="A0A2U8H774"/>